<comment type="caution">
    <text evidence="3">The sequence shown here is derived from an EMBL/GenBank/DDBJ whole genome shotgun (WGS) entry which is preliminary data.</text>
</comment>
<dbReference type="InterPro" id="IPR042047">
    <property type="entry name" value="SleB_dom1"/>
</dbReference>
<dbReference type="InterPro" id="IPR011105">
    <property type="entry name" value="Cell_wall_hydrolase_SleB"/>
</dbReference>
<organism evidence="3 4">
    <name type="scientific">Agathobacter rectalis</name>
    <dbReference type="NCBI Taxonomy" id="39491"/>
    <lineage>
        <taxon>Bacteria</taxon>
        <taxon>Bacillati</taxon>
        <taxon>Bacillota</taxon>
        <taxon>Clostridia</taxon>
        <taxon>Lachnospirales</taxon>
        <taxon>Lachnospiraceae</taxon>
        <taxon>Agathobacter</taxon>
    </lineage>
</organism>
<name>A0A414A7Q0_9FIRM</name>
<evidence type="ECO:0000259" key="2">
    <source>
        <dbReference type="Pfam" id="PF07486"/>
    </source>
</evidence>
<keyword evidence="1" id="KW-0732">Signal</keyword>
<sequence>MRNKCLFALGLVFAMSLTSIVAFAFSFTGEPDMKNDQRQIVVVNPATESEETTSEQIVSAETEDTTAALQSAVSSLSGSMDWDAEDAYMLAKIAMAEAESEDTEGKALVMLVVLNRVWSDEFPDTIAGVIFQDGQFSPISNGRYDEVKPDADCYRALQLIQIDGWDESRGATYFESKSESNWHSEHLTFLFQHGKHYFYKE</sequence>
<feature type="signal peptide" evidence="1">
    <location>
        <begin position="1"/>
        <end position="24"/>
    </location>
</feature>
<proteinExistence type="predicted"/>
<gene>
    <name evidence="3" type="ORF">DW848_00390</name>
</gene>
<dbReference type="Gene3D" id="1.10.10.2520">
    <property type="entry name" value="Cell wall hydrolase SleB, domain 1"/>
    <property type="match status" value="1"/>
</dbReference>
<dbReference type="Proteomes" id="UP000286104">
    <property type="component" value="Unassembled WGS sequence"/>
</dbReference>
<protein>
    <submittedName>
        <fullName evidence="3">Cell wall hydrolase</fullName>
    </submittedName>
</protein>
<dbReference type="GO" id="GO:0016787">
    <property type="term" value="F:hydrolase activity"/>
    <property type="evidence" value="ECO:0007669"/>
    <property type="project" value="UniProtKB-KW"/>
</dbReference>
<reference evidence="3 4" key="1">
    <citation type="submission" date="2018-08" db="EMBL/GenBank/DDBJ databases">
        <title>A genome reference for cultivated species of the human gut microbiota.</title>
        <authorList>
            <person name="Zou Y."/>
            <person name="Xue W."/>
            <person name="Luo G."/>
        </authorList>
    </citation>
    <scope>NUCLEOTIDE SEQUENCE [LARGE SCALE GENOMIC DNA]</scope>
    <source>
        <strain evidence="3 4">AM36-3AA</strain>
    </source>
</reference>
<accession>A0A414A7Q0</accession>
<feature type="chain" id="PRO_5019346197" evidence="1">
    <location>
        <begin position="25"/>
        <end position="201"/>
    </location>
</feature>
<evidence type="ECO:0000256" key="1">
    <source>
        <dbReference type="SAM" id="SignalP"/>
    </source>
</evidence>
<dbReference type="EMBL" id="QSHU01000001">
    <property type="protein sequence ID" value="RHC41829.1"/>
    <property type="molecule type" value="Genomic_DNA"/>
</dbReference>
<feature type="domain" description="Cell wall hydrolase SleB" evidence="2">
    <location>
        <begin position="101"/>
        <end position="199"/>
    </location>
</feature>
<evidence type="ECO:0000313" key="3">
    <source>
        <dbReference type="EMBL" id="RHC41829.1"/>
    </source>
</evidence>
<evidence type="ECO:0000313" key="4">
    <source>
        <dbReference type="Proteomes" id="UP000286104"/>
    </source>
</evidence>
<dbReference type="AlphaFoldDB" id="A0A414A7Q0"/>
<dbReference type="Pfam" id="PF07486">
    <property type="entry name" value="Hydrolase_2"/>
    <property type="match status" value="1"/>
</dbReference>
<keyword evidence="3" id="KW-0378">Hydrolase</keyword>